<reference evidence="2" key="1">
    <citation type="submission" date="2021-06" db="EMBL/GenBank/DDBJ databases">
        <authorList>
            <person name="Kallberg Y."/>
            <person name="Tangrot J."/>
            <person name="Rosling A."/>
        </authorList>
    </citation>
    <scope>NUCLEOTIDE SEQUENCE</scope>
    <source>
        <strain evidence="2">MA453B</strain>
    </source>
</reference>
<keyword evidence="3" id="KW-1185">Reference proteome</keyword>
<name>A0A9N9KBF8_9GLOM</name>
<gene>
    <name evidence="2" type="ORF">DERYTH_LOCUS26724</name>
</gene>
<feature type="non-terminal residue" evidence="2">
    <location>
        <position position="74"/>
    </location>
</feature>
<feature type="compositionally biased region" description="Polar residues" evidence="1">
    <location>
        <begin position="1"/>
        <end position="28"/>
    </location>
</feature>
<dbReference type="AlphaFoldDB" id="A0A9N9KBF8"/>
<organism evidence="2 3">
    <name type="scientific">Dentiscutata erythropus</name>
    <dbReference type="NCBI Taxonomy" id="1348616"/>
    <lineage>
        <taxon>Eukaryota</taxon>
        <taxon>Fungi</taxon>
        <taxon>Fungi incertae sedis</taxon>
        <taxon>Mucoromycota</taxon>
        <taxon>Glomeromycotina</taxon>
        <taxon>Glomeromycetes</taxon>
        <taxon>Diversisporales</taxon>
        <taxon>Gigasporaceae</taxon>
        <taxon>Dentiscutata</taxon>
    </lineage>
</organism>
<dbReference type="Proteomes" id="UP000789405">
    <property type="component" value="Unassembled WGS sequence"/>
</dbReference>
<feature type="compositionally biased region" description="Basic and acidic residues" evidence="1">
    <location>
        <begin position="40"/>
        <end position="49"/>
    </location>
</feature>
<accession>A0A9N9KBF8</accession>
<sequence length="74" mass="8314">MESISSLKHNLQNVKRNSHYENNNNSGDDCNIDIVGGSIPRERNKEKISKKSTLHHPQVFRKAENEGSAQKAAL</sequence>
<evidence type="ECO:0000256" key="1">
    <source>
        <dbReference type="SAM" id="MobiDB-lite"/>
    </source>
</evidence>
<feature type="region of interest" description="Disordered" evidence="1">
    <location>
        <begin position="1"/>
        <end position="74"/>
    </location>
</feature>
<evidence type="ECO:0000313" key="2">
    <source>
        <dbReference type="EMBL" id="CAG8819060.1"/>
    </source>
</evidence>
<protein>
    <submittedName>
        <fullName evidence="2">18997_t:CDS:1</fullName>
    </submittedName>
</protein>
<dbReference type="EMBL" id="CAJVPY010057396">
    <property type="protein sequence ID" value="CAG8819060.1"/>
    <property type="molecule type" value="Genomic_DNA"/>
</dbReference>
<proteinExistence type="predicted"/>
<evidence type="ECO:0000313" key="3">
    <source>
        <dbReference type="Proteomes" id="UP000789405"/>
    </source>
</evidence>
<comment type="caution">
    <text evidence="2">The sequence shown here is derived from an EMBL/GenBank/DDBJ whole genome shotgun (WGS) entry which is preliminary data.</text>
</comment>